<feature type="signal peptide" evidence="1">
    <location>
        <begin position="1"/>
        <end position="24"/>
    </location>
</feature>
<dbReference type="RefSeq" id="WP_013135784.1">
    <property type="nucleotide sequence ID" value="NC_014166.1"/>
</dbReference>
<organism evidence="2 3">
    <name type="scientific">Arcobacter nitrofigilis (strain ATCC 33309 / DSM 7299 / CCUG 15893 / LMG 7604 / NCTC 12251 / CI)</name>
    <name type="common">Campylobacter nitrofigilis</name>
    <dbReference type="NCBI Taxonomy" id="572480"/>
    <lineage>
        <taxon>Bacteria</taxon>
        <taxon>Pseudomonadati</taxon>
        <taxon>Campylobacterota</taxon>
        <taxon>Epsilonproteobacteria</taxon>
        <taxon>Campylobacterales</taxon>
        <taxon>Arcobacteraceae</taxon>
        <taxon>Arcobacter</taxon>
    </lineage>
</organism>
<feature type="chain" id="PRO_5003077885" description="Polysaccharide deacetylase" evidence="1">
    <location>
        <begin position="25"/>
        <end position="319"/>
    </location>
</feature>
<accession>D5V027</accession>
<dbReference type="STRING" id="572480.Arnit_1985"/>
<dbReference type="KEGG" id="ant:Arnit_1985"/>
<dbReference type="OrthoDB" id="1331280at2"/>
<evidence type="ECO:0000313" key="2">
    <source>
        <dbReference type="EMBL" id="ADG93639.1"/>
    </source>
</evidence>
<dbReference type="CDD" id="cd10963">
    <property type="entry name" value="CE4_RC0012_like"/>
    <property type="match status" value="1"/>
</dbReference>
<sequence length="319" mass="37195" precursor="true">MKNHKVLLCYLSLVVLLALTPLKADVQLDTSKIKNYKVIKSFYKDSKNKFLIIRSYNYKTKTFFLAINLNSLKTTVMTQNEKEKLTKADKSILENTNYNILVNKALQNSFALSNAGINDSIKKKPHEMYLTIDMCPSSKKGYEQELFEKFLDLKQIDKKIPIAISITYRWVKGHKKEFLSLINNKKLDITWINHSRNHYYDKNEKVLEKNFMLYFKTNLNVEILDVEKMLLLNNQIPSIFFRFPGLISSAKINKRVINEFSLIPLGTSNWLVKSKKVAIDGNIILVHGNLNEHEGIKMLFKEVKDVKVFKSIYKPFLIE</sequence>
<reference evidence="2 3" key="1">
    <citation type="journal article" date="2010" name="Stand. Genomic Sci.">
        <title>Complete genome sequence of Arcobacter nitrofigilis type strain (CI).</title>
        <authorList>
            <person name="Pati A."/>
            <person name="Gronow S."/>
            <person name="Lapidus A."/>
            <person name="Copeland A."/>
            <person name="Glavina Del Rio T."/>
            <person name="Nolan M."/>
            <person name="Lucas S."/>
            <person name="Tice H."/>
            <person name="Cheng J.F."/>
            <person name="Han C."/>
            <person name="Chertkov O."/>
            <person name="Bruce D."/>
            <person name="Tapia R."/>
            <person name="Goodwin L."/>
            <person name="Pitluck S."/>
            <person name="Liolios K."/>
            <person name="Ivanova N."/>
            <person name="Mavromatis K."/>
            <person name="Chen A."/>
            <person name="Palaniappan K."/>
            <person name="Land M."/>
            <person name="Hauser L."/>
            <person name="Chang Y.J."/>
            <person name="Jeffries C.D."/>
            <person name="Detter J.C."/>
            <person name="Rohde M."/>
            <person name="Goker M."/>
            <person name="Bristow J."/>
            <person name="Eisen J.A."/>
            <person name="Markowitz V."/>
            <person name="Hugenholtz P."/>
            <person name="Klenk H.P."/>
            <person name="Kyrpides N.C."/>
        </authorList>
    </citation>
    <scope>NUCLEOTIDE SEQUENCE [LARGE SCALE GENOMIC DNA]</scope>
    <source>
        <strain evidence="3">ATCC 33309 / DSM 7299 / CCUG 15893 / LMG 7604 / NCTC 12251 / CI</strain>
    </source>
</reference>
<dbReference type="EMBL" id="CP001999">
    <property type="protein sequence ID" value="ADG93639.1"/>
    <property type="molecule type" value="Genomic_DNA"/>
</dbReference>
<keyword evidence="1" id="KW-0732">Signal</keyword>
<evidence type="ECO:0000256" key="1">
    <source>
        <dbReference type="SAM" id="SignalP"/>
    </source>
</evidence>
<dbReference type="AlphaFoldDB" id="D5V027"/>
<evidence type="ECO:0008006" key="4">
    <source>
        <dbReference type="Google" id="ProtNLM"/>
    </source>
</evidence>
<evidence type="ECO:0000313" key="3">
    <source>
        <dbReference type="Proteomes" id="UP000000939"/>
    </source>
</evidence>
<protein>
    <recommendedName>
        <fullName evidence="4">Polysaccharide deacetylase</fullName>
    </recommendedName>
</protein>
<dbReference type="Proteomes" id="UP000000939">
    <property type="component" value="Chromosome"/>
</dbReference>
<gene>
    <name evidence="2" type="ordered locus">Arnit_1985</name>
</gene>
<dbReference type="eggNOG" id="COG0726">
    <property type="taxonomic scope" value="Bacteria"/>
</dbReference>
<dbReference type="Gene3D" id="3.20.20.370">
    <property type="entry name" value="Glycoside hydrolase/deacetylase"/>
    <property type="match status" value="1"/>
</dbReference>
<proteinExistence type="predicted"/>
<keyword evidence="3" id="KW-1185">Reference proteome</keyword>
<name>D5V027_ARCNC</name>
<dbReference type="HOGENOM" id="CLU_078784_0_0_7"/>